<evidence type="ECO:0000313" key="4">
    <source>
        <dbReference type="Proteomes" id="UP000235965"/>
    </source>
</evidence>
<gene>
    <name evidence="3" type="ORF">B7P43_G17178</name>
</gene>
<dbReference type="EMBL" id="NEVH01018421">
    <property type="protein sequence ID" value="PNF23276.1"/>
    <property type="molecule type" value="Genomic_DNA"/>
</dbReference>
<feature type="region of interest" description="Disordered" evidence="1">
    <location>
        <begin position="536"/>
        <end position="560"/>
    </location>
</feature>
<dbReference type="InterPro" id="IPR029526">
    <property type="entry name" value="PGBD"/>
</dbReference>
<protein>
    <recommendedName>
        <fullName evidence="2">PiggyBac transposable element-derived protein domain-containing protein</fullName>
    </recommendedName>
</protein>
<feature type="domain" description="PiggyBac transposable element-derived protein" evidence="2">
    <location>
        <begin position="137"/>
        <end position="498"/>
    </location>
</feature>
<keyword evidence="4" id="KW-1185">Reference proteome</keyword>
<dbReference type="PANTHER" id="PTHR47272">
    <property type="entry name" value="DDE_TNP_1_7 DOMAIN-CONTAINING PROTEIN"/>
    <property type="match status" value="1"/>
</dbReference>
<name>A0A2J7Q3W5_9NEOP</name>
<organism evidence="3 4">
    <name type="scientific">Cryptotermes secundus</name>
    <dbReference type="NCBI Taxonomy" id="105785"/>
    <lineage>
        <taxon>Eukaryota</taxon>
        <taxon>Metazoa</taxon>
        <taxon>Ecdysozoa</taxon>
        <taxon>Arthropoda</taxon>
        <taxon>Hexapoda</taxon>
        <taxon>Insecta</taxon>
        <taxon>Pterygota</taxon>
        <taxon>Neoptera</taxon>
        <taxon>Polyneoptera</taxon>
        <taxon>Dictyoptera</taxon>
        <taxon>Blattodea</taxon>
        <taxon>Blattoidea</taxon>
        <taxon>Termitoidae</taxon>
        <taxon>Kalotermitidae</taxon>
        <taxon>Cryptotermitinae</taxon>
        <taxon>Cryptotermes</taxon>
    </lineage>
</organism>
<dbReference type="PANTHER" id="PTHR47272:SF2">
    <property type="entry name" value="PIGGYBAC TRANSPOSABLE ELEMENT-DERIVED PROTEIN 3-LIKE"/>
    <property type="match status" value="1"/>
</dbReference>
<dbReference type="InParanoid" id="A0A2J7Q3W5"/>
<evidence type="ECO:0000256" key="1">
    <source>
        <dbReference type="SAM" id="MobiDB-lite"/>
    </source>
</evidence>
<dbReference type="STRING" id="105785.A0A2J7Q3W5"/>
<dbReference type="Proteomes" id="UP000235965">
    <property type="component" value="Unassembled WGS sequence"/>
</dbReference>
<reference evidence="3 4" key="1">
    <citation type="submission" date="2017-12" db="EMBL/GenBank/DDBJ databases">
        <title>Hemimetabolous genomes reveal molecular basis of termite eusociality.</title>
        <authorList>
            <person name="Harrison M.C."/>
            <person name="Jongepier E."/>
            <person name="Robertson H.M."/>
            <person name="Arning N."/>
            <person name="Bitard-Feildel T."/>
            <person name="Chao H."/>
            <person name="Childers C.P."/>
            <person name="Dinh H."/>
            <person name="Doddapaneni H."/>
            <person name="Dugan S."/>
            <person name="Gowin J."/>
            <person name="Greiner C."/>
            <person name="Han Y."/>
            <person name="Hu H."/>
            <person name="Hughes D.S.T."/>
            <person name="Huylmans A.-K."/>
            <person name="Kemena C."/>
            <person name="Kremer L.P.M."/>
            <person name="Lee S.L."/>
            <person name="Lopez-Ezquerra A."/>
            <person name="Mallet L."/>
            <person name="Monroy-Kuhn J.M."/>
            <person name="Moser A."/>
            <person name="Murali S.C."/>
            <person name="Muzny D.M."/>
            <person name="Otani S."/>
            <person name="Piulachs M.-D."/>
            <person name="Poelchau M."/>
            <person name="Qu J."/>
            <person name="Schaub F."/>
            <person name="Wada-Katsumata A."/>
            <person name="Worley K.C."/>
            <person name="Xie Q."/>
            <person name="Ylla G."/>
            <person name="Poulsen M."/>
            <person name="Gibbs R.A."/>
            <person name="Schal C."/>
            <person name="Richards S."/>
            <person name="Belles X."/>
            <person name="Korb J."/>
            <person name="Bornberg-Bauer E."/>
        </authorList>
    </citation>
    <scope>NUCLEOTIDE SEQUENCE [LARGE SCALE GENOMIC DNA]</scope>
    <source>
        <tissue evidence="3">Whole body</tissue>
    </source>
</reference>
<accession>A0A2J7Q3W5</accession>
<dbReference type="Pfam" id="PF13843">
    <property type="entry name" value="DDE_Tnp_1_7"/>
    <property type="match status" value="1"/>
</dbReference>
<dbReference type="AlphaFoldDB" id="A0A2J7Q3W5"/>
<comment type="caution">
    <text evidence="3">The sequence shown here is derived from an EMBL/GenBank/DDBJ whole genome shotgun (WGS) entry which is preliminary data.</text>
</comment>
<evidence type="ECO:0000313" key="3">
    <source>
        <dbReference type="EMBL" id="PNF23276.1"/>
    </source>
</evidence>
<proteinExistence type="predicted"/>
<evidence type="ECO:0000259" key="2">
    <source>
        <dbReference type="Pfam" id="PF13843"/>
    </source>
</evidence>
<sequence>MSKKQYFNMEQDADAILEMLMNGEVSDLDFSSDEETVPEVQSSCTSREKKVRVGADKINREETDYQIMPNNESDVCNDNDNNNSDIQESDLVTNNEISDLKYILSEKKDIKWRHRPISILDSYSEWEQHIEDQELLSPSTYFSKYIPDDLFCTMADMTNIYALQSGEISNFKQTTPAELKTLFGLHIIMGTLKFPRVRMFWDTTLKMQLFLDSMSRDRFFQVRTNLHLVNNMDIPADNKDRFYKVWPIYTALRNRCLELPAEEELAVDEAMIPFTGRLSVKQYVKGKPTPWGIKMYMLCGKSGQAYDFILYQGASTEFQESLLKAFGQGPTVVLQLAQRIKQEMGHKIYSDNFFSSYKLFQALKQENICAAGTVRVNRFANPPLMPDKEALKKERGFSEEICSTDDITLVKWVDNKTVVLGSNFIGKGETDKVECWDKKQNKYVTINRPEIVKLYNHGMGGVDLFDQLMSYYRIFIKSKKWTLRAIFHAVDFAVVQSWLEYRTSAREIGLPTKKIMDLLHFRMRLADVLVLSGKDIPNKKRGRPSATPPDTPVQRLRGETRPPEEIQYDGAQHWPLHENGALPTRCKFPECKGRSRVKCEKCNVHLCLSKEKNCFRSFHLN</sequence>
<dbReference type="OrthoDB" id="8189836at2759"/>